<feature type="transmembrane region" description="Helical" evidence="10">
    <location>
        <begin position="12"/>
        <end position="35"/>
    </location>
</feature>
<reference evidence="13" key="1">
    <citation type="journal article" date="2019" name="Int. J. Syst. Evol. Microbiol.">
        <title>The Global Catalogue of Microorganisms (GCM) 10K type strain sequencing project: providing services to taxonomists for standard genome sequencing and annotation.</title>
        <authorList>
            <consortium name="The Broad Institute Genomics Platform"/>
            <consortium name="The Broad Institute Genome Sequencing Center for Infectious Disease"/>
            <person name="Wu L."/>
            <person name="Ma J."/>
        </authorList>
    </citation>
    <scope>NUCLEOTIDE SEQUENCE [LARGE SCALE GENOMIC DNA]</scope>
    <source>
        <strain evidence="13">TISTR 1514</strain>
    </source>
</reference>
<evidence type="ECO:0000256" key="10">
    <source>
        <dbReference type="SAM" id="Phobius"/>
    </source>
</evidence>
<feature type="region of interest" description="Disordered" evidence="9">
    <location>
        <begin position="188"/>
        <end position="211"/>
    </location>
</feature>
<dbReference type="EMBL" id="JBHUNE010000006">
    <property type="protein sequence ID" value="MFD2758115.1"/>
    <property type="molecule type" value="Genomic_DNA"/>
</dbReference>
<sequence length="211" mass="22921">MQRLIVALSRGMGVIAALSLVVLMFAITLDVVVRYLTKASVPGMLEIAESCLVISIFFGLPLAAVRGEHVAVSLVTDRLGAAAARACALFAWAVTSLFLAWMSWASIVRALDATQRGEERFGLIRWPIWPMRWVIVVGLVVFFTVALLNVIRVIAGRETLGAQDDVELAREQLNAVLEDTVLDDAVLNDTDSTSDAQPTATSRNPRSEVRA</sequence>
<evidence type="ECO:0000256" key="4">
    <source>
        <dbReference type="ARBA" id="ARBA00022519"/>
    </source>
</evidence>
<proteinExistence type="inferred from homology"/>
<keyword evidence="4" id="KW-0997">Cell inner membrane</keyword>
<evidence type="ECO:0000256" key="8">
    <source>
        <dbReference type="ARBA" id="ARBA00038436"/>
    </source>
</evidence>
<evidence type="ECO:0000256" key="6">
    <source>
        <dbReference type="ARBA" id="ARBA00022989"/>
    </source>
</evidence>
<dbReference type="RefSeq" id="WP_110463800.1">
    <property type="nucleotide sequence ID" value="NZ_JBHUNE010000006.1"/>
</dbReference>
<keyword evidence="6 10" id="KW-1133">Transmembrane helix</keyword>
<feature type="transmembrane region" description="Helical" evidence="10">
    <location>
        <begin position="47"/>
        <end position="65"/>
    </location>
</feature>
<feature type="compositionally biased region" description="Polar residues" evidence="9">
    <location>
        <begin position="189"/>
        <end position="204"/>
    </location>
</feature>
<evidence type="ECO:0000313" key="12">
    <source>
        <dbReference type="EMBL" id="MFD2758115.1"/>
    </source>
</evidence>
<evidence type="ECO:0000256" key="9">
    <source>
        <dbReference type="SAM" id="MobiDB-lite"/>
    </source>
</evidence>
<keyword evidence="2" id="KW-0813">Transport</keyword>
<accession>A0ABW5UXI2</accession>
<evidence type="ECO:0000256" key="2">
    <source>
        <dbReference type="ARBA" id="ARBA00022448"/>
    </source>
</evidence>
<comment type="subcellular location">
    <subcellularLocation>
        <location evidence="1">Cell inner membrane</location>
        <topology evidence="1">Multi-pass membrane protein</topology>
    </subcellularLocation>
</comment>
<dbReference type="Proteomes" id="UP001597492">
    <property type="component" value="Unassembled WGS sequence"/>
</dbReference>
<evidence type="ECO:0000313" key="13">
    <source>
        <dbReference type="Proteomes" id="UP001597492"/>
    </source>
</evidence>
<gene>
    <name evidence="12" type="ORF">ACFSW7_06965</name>
</gene>
<comment type="caution">
    <text evidence="12">The sequence shown here is derived from an EMBL/GenBank/DDBJ whole genome shotgun (WGS) entry which is preliminary data.</text>
</comment>
<feature type="transmembrane region" description="Helical" evidence="10">
    <location>
        <begin position="86"/>
        <end position="111"/>
    </location>
</feature>
<feature type="transmembrane region" description="Helical" evidence="10">
    <location>
        <begin position="131"/>
        <end position="151"/>
    </location>
</feature>
<evidence type="ECO:0000259" key="11">
    <source>
        <dbReference type="Pfam" id="PF04290"/>
    </source>
</evidence>
<dbReference type="PANTHER" id="PTHR35011:SF10">
    <property type="entry name" value="TRAP TRANSPORTER SMALL PERMEASE PROTEIN"/>
    <property type="match status" value="1"/>
</dbReference>
<protein>
    <submittedName>
        <fullName evidence="12">TRAP transporter small permease</fullName>
    </submittedName>
</protein>
<keyword evidence="13" id="KW-1185">Reference proteome</keyword>
<evidence type="ECO:0000256" key="1">
    <source>
        <dbReference type="ARBA" id="ARBA00004429"/>
    </source>
</evidence>
<keyword evidence="7 10" id="KW-0472">Membrane</keyword>
<evidence type="ECO:0000256" key="7">
    <source>
        <dbReference type="ARBA" id="ARBA00023136"/>
    </source>
</evidence>
<organism evidence="12 13">
    <name type="scientific">Gulosibacter faecalis</name>
    <dbReference type="NCBI Taxonomy" id="272240"/>
    <lineage>
        <taxon>Bacteria</taxon>
        <taxon>Bacillati</taxon>
        <taxon>Actinomycetota</taxon>
        <taxon>Actinomycetes</taxon>
        <taxon>Micrococcales</taxon>
        <taxon>Microbacteriaceae</taxon>
        <taxon>Gulosibacter</taxon>
    </lineage>
</organism>
<name>A0ABW5UXI2_9MICO</name>
<dbReference type="PANTHER" id="PTHR35011">
    <property type="entry name" value="2,3-DIKETO-L-GULONATE TRAP TRANSPORTER SMALL PERMEASE PROTEIN YIAM"/>
    <property type="match status" value="1"/>
</dbReference>
<feature type="domain" description="Tripartite ATP-independent periplasmic transporters DctQ component" evidence="11">
    <location>
        <begin position="23"/>
        <end position="154"/>
    </location>
</feature>
<keyword evidence="5 10" id="KW-0812">Transmembrane</keyword>
<keyword evidence="3" id="KW-1003">Cell membrane</keyword>
<evidence type="ECO:0000256" key="3">
    <source>
        <dbReference type="ARBA" id="ARBA00022475"/>
    </source>
</evidence>
<dbReference type="InterPro" id="IPR007387">
    <property type="entry name" value="TRAP_DctQ"/>
</dbReference>
<dbReference type="InterPro" id="IPR055348">
    <property type="entry name" value="DctQ"/>
</dbReference>
<dbReference type="Pfam" id="PF04290">
    <property type="entry name" value="DctQ"/>
    <property type="match status" value="1"/>
</dbReference>
<comment type="similarity">
    <text evidence="8">Belongs to the TRAP transporter small permease family.</text>
</comment>
<evidence type="ECO:0000256" key="5">
    <source>
        <dbReference type="ARBA" id="ARBA00022692"/>
    </source>
</evidence>